<keyword evidence="3" id="KW-1185">Reference proteome</keyword>
<evidence type="ECO:0000259" key="1">
    <source>
        <dbReference type="Pfam" id="PF04014"/>
    </source>
</evidence>
<organism evidence="2 3">
    <name type="scientific">Candidatus Syntropharchaeum caldarium</name>
    <dbReference type="NCBI Taxonomy" id="1838285"/>
    <lineage>
        <taxon>Archaea</taxon>
        <taxon>Methanobacteriati</taxon>
        <taxon>Methanobacteriota</taxon>
        <taxon>Stenosarchaea group</taxon>
        <taxon>Methanomicrobia</taxon>
        <taxon>Methanosarcinales</taxon>
        <taxon>ANME-2 cluster</taxon>
        <taxon>Candidatus Syntropharchaeum</taxon>
    </lineage>
</organism>
<feature type="domain" description="SpoVT-AbrB" evidence="1">
    <location>
        <begin position="15"/>
        <end position="50"/>
    </location>
</feature>
<reference evidence="2" key="1">
    <citation type="submission" date="2016-05" db="EMBL/GenBank/DDBJ databases">
        <title>Microbial consortia oxidize butane by reversing methanogenesis.</title>
        <authorList>
            <person name="Laso-Perez R."/>
            <person name="Richter M."/>
            <person name="Wegener G."/>
            <person name="Musat F."/>
        </authorList>
    </citation>
    <scope>NUCLEOTIDE SEQUENCE [LARGE SCALE GENOMIC DNA]</scope>
    <source>
        <strain evidence="2">BOX2</strain>
    </source>
</reference>
<evidence type="ECO:0000313" key="3">
    <source>
        <dbReference type="Proteomes" id="UP000186940"/>
    </source>
</evidence>
<dbReference type="GO" id="GO:0003677">
    <property type="term" value="F:DNA binding"/>
    <property type="evidence" value="ECO:0007669"/>
    <property type="project" value="InterPro"/>
</dbReference>
<sequence length="51" mass="5709">MDEIKRYRVGEVKGSLKISLPRVLAQAVGIRKGDEVVWVITKEGLTLKKIS</sequence>
<dbReference type="EMBL" id="LYOS01000002">
    <property type="protein sequence ID" value="OFV67943.1"/>
    <property type="molecule type" value="Genomic_DNA"/>
</dbReference>
<evidence type="ECO:0000313" key="2">
    <source>
        <dbReference type="EMBL" id="OFV67943.1"/>
    </source>
</evidence>
<name>A0A1F2P9P8_9EURY</name>
<proteinExistence type="predicted"/>
<protein>
    <submittedName>
        <fullName evidence="2">SpoVT/AbrB-like, predicted transcription regulator domain protein</fullName>
    </submittedName>
</protein>
<dbReference type="Pfam" id="PF04014">
    <property type="entry name" value="MazE_antitoxin"/>
    <property type="match status" value="1"/>
</dbReference>
<accession>A0A1F2P9P8</accession>
<dbReference type="InterPro" id="IPR037914">
    <property type="entry name" value="SpoVT-AbrB_sf"/>
</dbReference>
<gene>
    <name evidence="2" type="ORF">SCAL_000583</name>
</gene>
<dbReference type="Proteomes" id="UP000186940">
    <property type="component" value="Unassembled WGS sequence"/>
</dbReference>
<dbReference type="InterPro" id="IPR007159">
    <property type="entry name" value="SpoVT-AbrB_dom"/>
</dbReference>
<comment type="caution">
    <text evidence="2">The sequence shown here is derived from an EMBL/GenBank/DDBJ whole genome shotgun (WGS) entry which is preliminary data.</text>
</comment>
<dbReference type="AlphaFoldDB" id="A0A1F2P9P8"/>
<dbReference type="SUPFAM" id="SSF89447">
    <property type="entry name" value="AbrB/MazE/MraZ-like"/>
    <property type="match status" value="1"/>
</dbReference>